<dbReference type="Pfam" id="PF04932">
    <property type="entry name" value="Wzy_C"/>
    <property type="match status" value="1"/>
</dbReference>
<evidence type="ECO:0000256" key="2">
    <source>
        <dbReference type="ARBA" id="ARBA00022692"/>
    </source>
</evidence>
<feature type="transmembrane region" description="Helical" evidence="5">
    <location>
        <begin position="265"/>
        <end position="286"/>
    </location>
</feature>
<organism evidence="7 8">
    <name type="scientific">Bacteroides thetaiotaomicron</name>
    <dbReference type="NCBI Taxonomy" id="818"/>
    <lineage>
        <taxon>Bacteria</taxon>
        <taxon>Pseudomonadati</taxon>
        <taxon>Bacteroidota</taxon>
        <taxon>Bacteroidia</taxon>
        <taxon>Bacteroidales</taxon>
        <taxon>Bacteroidaceae</taxon>
        <taxon>Bacteroides</taxon>
    </lineage>
</organism>
<comment type="subcellular location">
    <subcellularLocation>
        <location evidence="1">Membrane</location>
        <topology evidence="1">Multi-pass membrane protein</topology>
    </subcellularLocation>
</comment>
<name>A0A414HT71_BACT4</name>
<dbReference type="EMBL" id="QSJP01000002">
    <property type="protein sequence ID" value="RHD90792.1"/>
    <property type="molecule type" value="Genomic_DNA"/>
</dbReference>
<evidence type="ECO:0000256" key="3">
    <source>
        <dbReference type="ARBA" id="ARBA00022989"/>
    </source>
</evidence>
<dbReference type="AlphaFoldDB" id="A0A414HT71"/>
<dbReference type="RefSeq" id="WP_070750015.1">
    <property type="nucleotide sequence ID" value="NZ_CAXSMB010000001.1"/>
</dbReference>
<evidence type="ECO:0000313" key="7">
    <source>
        <dbReference type="EMBL" id="RHD90792.1"/>
    </source>
</evidence>
<dbReference type="SUPFAM" id="SSF48452">
    <property type="entry name" value="TPR-like"/>
    <property type="match status" value="1"/>
</dbReference>
<dbReference type="Proteomes" id="UP000284785">
    <property type="component" value="Unassembled WGS sequence"/>
</dbReference>
<proteinExistence type="predicted"/>
<feature type="domain" description="O-antigen ligase-related" evidence="6">
    <location>
        <begin position="140"/>
        <end position="277"/>
    </location>
</feature>
<feature type="transmembrane region" description="Helical" evidence="5">
    <location>
        <begin position="132"/>
        <end position="149"/>
    </location>
</feature>
<protein>
    <submittedName>
        <fullName evidence="7">O-antigen ligase domain-containing protein</fullName>
    </submittedName>
</protein>
<dbReference type="GO" id="GO:0016874">
    <property type="term" value="F:ligase activity"/>
    <property type="evidence" value="ECO:0007669"/>
    <property type="project" value="UniProtKB-KW"/>
</dbReference>
<evidence type="ECO:0000256" key="5">
    <source>
        <dbReference type="SAM" id="Phobius"/>
    </source>
</evidence>
<feature type="transmembrane region" description="Helical" evidence="5">
    <location>
        <begin position="65"/>
        <end position="87"/>
    </location>
</feature>
<evidence type="ECO:0000256" key="1">
    <source>
        <dbReference type="ARBA" id="ARBA00004141"/>
    </source>
</evidence>
<dbReference type="PANTHER" id="PTHR37422">
    <property type="entry name" value="TEICHURONIC ACID BIOSYNTHESIS PROTEIN TUAE"/>
    <property type="match status" value="1"/>
</dbReference>
<gene>
    <name evidence="7" type="ORF">DW780_02165</name>
</gene>
<keyword evidence="3 5" id="KW-1133">Transmembrane helix</keyword>
<dbReference type="InterPro" id="IPR011990">
    <property type="entry name" value="TPR-like_helical_dom_sf"/>
</dbReference>
<feature type="transmembrane region" description="Helical" evidence="5">
    <location>
        <begin position="298"/>
        <end position="314"/>
    </location>
</feature>
<feature type="transmembrane region" description="Helical" evidence="5">
    <location>
        <begin position="155"/>
        <end position="171"/>
    </location>
</feature>
<keyword evidence="2 5" id="KW-0812">Transmembrane</keyword>
<dbReference type="GO" id="GO:0016020">
    <property type="term" value="C:membrane"/>
    <property type="evidence" value="ECO:0007669"/>
    <property type="project" value="UniProtKB-SubCell"/>
</dbReference>
<evidence type="ECO:0000256" key="4">
    <source>
        <dbReference type="ARBA" id="ARBA00023136"/>
    </source>
</evidence>
<accession>A0A414HT71</accession>
<sequence>MARLRDYIGLLIFSILCVSALFMQSHSFTDSYIVPKWLITLFVFGGFVLYCTIAIWFTNSIKVNMFLVGIVLIAICFLQAVLGLLQYFTVCYSPSIYKITGSFDNPAGFSACLCIGLPFIAFLLLKDNKRYIHLIGWIMGIIIIVAIILSYSRAGIISLATISTIFLYQRLDHKRMLRFFLLAGLVALILGCYWMKKDSADGRLLIWQSCINMVKDSPWMGHGLGSFEAHYMDYQAEYFRIYGQQNRYAMLADNVKHPFNEYMGILLNFGIIGLLILCAFIFLLIYCYKLNSTIEKKIALYTLISIGIFSLFSYPFTYPFTWIITFLSVLIIIREPIEVFFTVSWRKNIACAFAIVCSMIGIYKLVERTQAELEWGRISKLTFSDSYNEALPVYEELEKVLVDDPYFLYNYAAVLLEKKQYNKSLEIALQCRKYWADYDLELLIGESYQQLNNFDMAEKYYNSASMMCPSRFLPLYKLFYLYKSNNKIEKVLDVADLIINKPMKIKTSSILMMKKNVKNAIVHIKRGEYTVDP</sequence>
<dbReference type="InterPro" id="IPR051533">
    <property type="entry name" value="WaaL-like"/>
</dbReference>
<dbReference type="PANTHER" id="PTHR37422:SF13">
    <property type="entry name" value="LIPOPOLYSACCHARIDE BIOSYNTHESIS PROTEIN PA4999-RELATED"/>
    <property type="match status" value="1"/>
</dbReference>
<feature type="transmembrane region" description="Helical" evidence="5">
    <location>
        <begin position="7"/>
        <end position="25"/>
    </location>
</feature>
<dbReference type="Gene3D" id="1.25.40.10">
    <property type="entry name" value="Tetratricopeptide repeat domain"/>
    <property type="match status" value="1"/>
</dbReference>
<keyword evidence="7" id="KW-0436">Ligase</keyword>
<evidence type="ECO:0000259" key="6">
    <source>
        <dbReference type="Pfam" id="PF04932"/>
    </source>
</evidence>
<evidence type="ECO:0000313" key="8">
    <source>
        <dbReference type="Proteomes" id="UP000284785"/>
    </source>
</evidence>
<keyword evidence="4 5" id="KW-0472">Membrane</keyword>
<feature type="transmembrane region" description="Helical" evidence="5">
    <location>
        <begin position="178"/>
        <end position="196"/>
    </location>
</feature>
<reference evidence="7 8" key="1">
    <citation type="submission" date="2018-08" db="EMBL/GenBank/DDBJ databases">
        <title>A genome reference for cultivated species of the human gut microbiota.</title>
        <authorList>
            <person name="Zou Y."/>
            <person name="Xue W."/>
            <person name="Luo G."/>
        </authorList>
    </citation>
    <scope>NUCLEOTIDE SEQUENCE [LARGE SCALE GENOMIC DNA]</scope>
    <source>
        <strain evidence="7 8">AM30-26</strain>
    </source>
</reference>
<comment type="caution">
    <text evidence="7">The sequence shown here is derived from an EMBL/GenBank/DDBJ whole genome shotgun (WGS) entry which is preliminary data.</text>
</comment>
<feature type="transmembrane region" description="Helical" evidence="5">
    <location>
        <begin position="107"/>
        <end position="125"/>
    </location>
</feature>
<dbReference type="InterPro" id="IPR007016">
    <property type="entry name" value="O-antigen_ligase-rel_domated"/>
</dbReference>
<feature type="transmembrane region" description="Helical" evidence="5">
    <location>
        <begin position="37"/>
        <end position="58"/>
    </location>
</feature>